<dbReference type="AlphaFoldDB" id="A0A914QBM7"/>
<sequence length="182" mass="21272">MPTLNPEIFKEILQSILDKYQTYTVKIEIFMLSGKEPFEAVLNYFSRTDCVTVYRNSIEFEVKEKCIRLDYDHALLKSIFKAVGNSAKKLEVRDPPTEEKEREFLKNLIVEGLQKVVLSCDLPDVLFDRLKNLSSIKEVSLEYYSDITNTFNFLPQCESLEIEFDFEKFAEIPPKLHCLSFC</sequence>
<dbReference type="WBParaSite" id="PDA_v2.g28986.t1">
    <property type="protein sequence ID" value="PDA_v2.g28986.t1"/>
    <property type="gene ID" value="PDA_v2.g28986"/>
</dbReference>
<proteinExistence type="predicted"/>
<accession>A0A914QBM7</accession>
<evidence type="ECO:0000313" key="2">
    <source>
        <dbReference type="WBParaSite" id="PDA_v2.g28986.t1"/>
    </source>
</evidence>
<organism evidence="1 2">
    <name type="scientific">Panagrolaimus davidi</name>
    <dbReference type="NCBI Taxonomy" id="227884"/>
    <lineage>
        <taxon>Eukaryota</taxon>
        <taxon>Metazoa</taxon>
        <taxon>Ecdysozoa</taxon>
        <taxon>Nematoda</taxon>
        <taxon>Chromadorea</taxon>
        <taxon>Rhabditida</taxon>
        <taxon>Tylenchina</taxon>
        <taxon>Panagrolaimomorpha</taxon>
        <taxon>Panagrolaimoidea</taxon>
        <taxon>Panagrolaimidae</taxon>
        <taxon>Panagrolaimus</taxon>
    </lineage>
</organism>
<name>A0A914QBM7_9BILA</name>
<reference evidence="2" key="1">
    <citation type="submission" date="2022-11" db="UniProtKB">
        <authorList>
            <consortium name="WormBaseParasite"/>
        </authorList>
    </citation>
    <scope>IDENTIFICATION</scope>
</reference>
<dbReference type="Proteomes" id="UP000887578">
    <property type="component" value="Unplaced"/>
</dbReference>
<protein>
    <submittedName>
        <fullName evidence="2">Uncharacterized protein</fullName>
    </submittedName>
</protein>
<evidence type="ECO:0000313" key="1">
    <source>
        <dbReference type="Proteomes" id="UP000887578"/>
    </source>
</evidence>
<keyword evidence="1" id="KW-1185">Reference proteome</keyword>